<feature type="domain" description="Protein kinase" evidence="9">
    <location>
        <begin position="20"/>
        <end position="291"/>
    </location>
</feature>
<dbReference type="EMBL" id="JAHDYR010000053">
    <property type="protein sequence ID" value="KAG9391656.1"/>
    <property type="molecule type" value="Genomic_DNA"/>
</dbReference>
<keyword evidence="5 10" id="KW-0418">Kinase</keyword>
<dbReference type="AlphaFoldDB" id="A0A8J6BVQ6"/>
<dbReference type="Gene3D" id="3.80.10.10">
    <property type="entry name" value="Ribonuclease Inhibitor"/>
    <property type="match status" value="1"/>
</dbReference>
<evidence type="ECO:0000259" key="9">
    <source>
        <dbReference type="PROSITE" id="PS50011"/>
    </source>
</evidence>
<accession>A0A8J6BVQ6</accession>
<organism evidence="10 11">
    <name type="scientific">Carpediemonas membranifera</name>
    <dbReference type="NCBI Taxonomy" id="201153"/>
    <lineage>
        <taxon>Eukaryota</taxon>
        <taxon>Metamonada</taxon>
        <taxon>Carpediemonas-like organisms</taxon>
        <taxon>Carpediemonas</taxon>
    </lineage>
</organism>
<evidence type="ECO:0000256" key="6">
    <source>
        <dbReference type="ARBA" id="ARBA00022840"/>
    </source>
</evidence>
<dbReference type="PANTHER" id="PTHR24363:SF0">
    <property type="entry name" value="SERINE_THREONINE KINASE LIKE DOMAIN CONTAINING 1"/>
    <property type="match status" value="1"/>
</dbReference>
<evidence type="ECO:0000256" key="5">
    <source>
        <dbReference type="ARBA" id="ARBA00022777"/>
    </source>
</evidence>
<dbReference type="OrthoDB" id="4062651at2759"/>
<keyword evidence="4" id="KW-0547">Nucleotide-binding</keyword>
<comment type="catalytic activity">
    <reaction evidence="8">
        <text>L-seryl-[protein] + ATP = O-phospho-L-seryl-[protein] + ADP + H(+)</text>
        <dbReference type="Rhea" id="RHEA:17989"/>
        <dbReference type="Rhea" id="RHEA-COMP:9863"/>
        <dbReference type="Rhea" id="RHEA-COMP:11604"/>
        <dbReference type="ChEBI" id="CHEBI:15378"/>
        <dbReference type="ChEBI" id="CHEBI:29999"/>
        <dbReference type="ChEBI" id="CHEBI:30616"/>
        <dbReference type="ChEBI" id="CHEBI:83421"/>
        <dbReference type="ChEBI" id="CHEBI:456216"/>
        <dbReference type="EC" id="2.7.11.1"/>
    </reaction>
</comment>
<evidence type="ECO:0000256" key="2">
    <source>
        <dbReference type="ARBA" id="ARBA00022527"/>
    </source>
</evidence>
<dbReference type="Proteomes" id="UP000717585">
    <property type="component" value="Unassembled WGS sequence"/>
</dbReference>
<evidence type="ECO:0000313" key="11">
    <source>
        <dbReference type="Proteomes" id="UP000717585"/>
    </source>
</evidence>
<keyword evidence="3" id="KW-0808">Transferase</keyword>
<dbReference type="SUPFAM" id="SSF52047">
    <property type="entry name" value="RNI-like"/>
    <property type="match status" value="1"/>
</dbReference>
<dbReference type="PROSITE" id="PS00108">
    <property type="entry name" value="PROTEIN_KINASE_ST"/>
    <property type="match status" value="1"/>
</dbReference>
<dbReference type="InterPro" id="IPR000719">
    <property type="entry name" value="Prot_kinase_dom"/>
</dbReference>
<dbReference type="SUPFAM" id="SSF56399">
    <property type="entry name" value="ADP-ribosylation"/>
    <property type="match status" value="1"/>
</dbReference>
<keyword evidence="6" id="KW-0067">ATP-binding</keyword>
<dbReference type="SMART" id="SM00220">
    <property type="entry name" value="S_TKc"/>
    <property type="match status" value="1"/>
</dbReference>
<comment type="catalytic activity">
    <reaction evidence="7">
        <text>L-threonyl-[protein] + ATP = O-phospho-L-threonyl-[protein] + ADP + H(+)</text>
        <dbReference type="Rhea" id="RHEA:46608"/>
        <dbReference type="Rhea" id="RHEA-COMP:11060"/>
        <dbReference type="Rhea" id="RHEA-COMP:11605"/>
        <dbReference type="ChEBI" id="CHEBI:15378"/>
        <dbReference type="ChEBI" id="CHEBI:30013"/>
        <dbReference type="ChEBI" id="CHEBI:30616"/>
        <dbReference type="ChEBI" id="CHEBI:61977"/>
        <dbReference type="ChEBI" id="CHEBI:456216"/>
        <dbReference type="EC" id="2.7.11.1"/>
    </reaction>
</comment>
<evidence type="ECO:0000256" key="7">
    <source>
        <dbReference type="ARBA" id="ARBA00047899"/>
    </source>
</evidence>
<dbReference type="InterPro" id="IPR032675">
    <property type="entry name" value="LRR_dom_sf"/>
</dbReference>
<keyword evidence="2" id="KW-0723">Serine/threonine-protein kinase</keyword>
<dbReference type="InterPro" id="IPR011009">
    <property type="entry name" value="Kinase-like_dom_sf"/>
</dbReference>
<dbReference type="PROSITE" id="PS50011">
    <property type="entry name" value="PROTEIN_KINASE_DOM"/>
    <property type="match status" value="1"/>
</dbReference>
<evidence type="ECO:0000313" key="10">
    <source>
        <dbReference type="EMBL" id="KAG9391656.1"/>
    </source>
</evidence>
<protein>
    <recommendedName>
        <fullName evidence="1">non-specific serine/threonine protein kinase</fullName>
        <ecNumber evidence="1">2.7.11.1</ecNumber>
    </recommendedName>
</protein>
<dbReference type="Pfam" id="PF00069">
    <property type="entry name" value="Pkinase"/>
    <property type="match status" value="1"/>
</dbReference>
<evidence type="ECO:0000256" key="3">
    <source>
        <dbReference type="ARBA" id="ARBA00022679"/>
    </source>
</evidence>
<dbReference type="SUPFAM" id="SSF56112">
    <property type="entry name" value="Protein kinase-like (PK-like)"/>
    <property type="match status" value="1"/>
</dbReference>
<sequence length="842" mass="92852">MERLPERLKRWVVNPHSLTIQWDEVSIYGSNQIVAATYHGHHVIVKVFTRSLSTIMNEYDHNDDPTEIFELETQHDFPFPSICRILGIVGVQKSTSAPVQLAVIFQRYDTDSNSWIRHHSERPDLYYIWKILLDSARALAFLHSNGIVHGDVKPSNILLDVSPFEVYLSDLGSACRVEAPQVRPMTPGFVSPQRLATKLPSPSDDAYGLGCTAMFLLDGEVTVSPRTWDHVPLGNGKSESFLTKLARSLTNQDETLRATVSDAIEILETNTMGPVDHGSAPTIPLNSLPYMIPNLPLDGWETSRTDGVRHRDVDISATTGWMGEVMRRVRLHSHAELPGHRLVGMTMFDSITRDVSFLNAIRSLDMQVSEAPHIFHESWRDLGDAADRAPVYELYEKNRGVTIPGYDHTHLTLMFHGFPSRQAAMTAATTGFSSLARMDSGYYGRGTYQAGELGYALRYARLDDGFKYVAVSTVATALVYPVIEHSELAGQPIIVPYDTHYVAVSPVSDSPDCIDFIPTQPDLVRRRVALGRVDPPVFTEIVVGQTSRVLVRYIMKYMPTSPVLEKPPAAGMWLWRLIPVTNTPAPTVFIGTETADPASIAGLSQAVSALSLLTVDSPKLPHGLTVAYAPDHGASRKLVRRLGPLVLAPLSPTFPQRGEGEGLLDIHADVKLGLAENLPDPDRVRLVYIKSGLLHTHGVKKMGPALTRNEIETIAFYVCQWTAAGLKTFGHLISGVASLCTVAFVRCGLTDFLVAGLLEAIKRRRSRIKALVLDNNGLTDMTALNLFTAFRQSQSLEYLSLSHNPITGDGARYLAALKTHNPRLRIGLIGTIIHPDVLEALG</sequence>
<dbReference type="Gene3D" id="1.10.510.10">
    <property type="entry name" value="Transferase(Phosphotransferase) domain 1"/>
    <property type="match status" value="1"/>
</dbReference>
<dbReference type="InterPro" id="IPR008271">
    <property type="entry name" value="Ser/Thr_kinase_AS"/>
</dbReference>
<evidence type="ECO:0000256" key="8">
    <source>
        <dbReference type="ARBA" id="ARBA00048679"/>
    </source>
</evidence>
<dbReference type="GO" id="GO:0005524">
    <property type="term" value="F:ATP binding"/>
    <property type="evidence" value="ECO:0007669"/>
    <property type="project" value="UniProtKB-KW"/>
</dbReference>
<evidence type="ECO:0000256" key="4">
    <source>
        <dbReference type="ARBA" id="ARBA00022741"/>
    </source>
</evidence>
<reference evidence="10" key="1">
    <citation type="submission" date="2021-05" db="EMBL/GenBank/DDBJ databases">
        <title>A free-living protist that lacks canonical eukaryotic 1 DNA replication and segregation systems.</title>
        <authorList>
            <person name="Salas-Leiva D.E."/>
            <person name="Tromer E.C."/>
            <person name="Curtis B.A."/>
            <person name="Jerlstrom-Hultqvist J."/>
            <person name="Kolisko M."/>
            <person name="Yi Z."/>
            <person name="Salas-Leiva J.S."/>
            <person name="Gallot-Lavallee L."/>
            <person name="Kops G.J.P.L."/>
            <person name="Archibald J.M."/>
            <person name="Simpson A.G.B."/>
            <person name="Roger A.J."/>
        </authorList>
    </citation>
    <scope>NUCLEOTIDE SEQUENCE</scope>
    <source>
        <strain evidence="10">BICM</strain>
    </source>
</reference>
<keyword evidence="11" id="KW-1185">Reference proteome</keyword>
<evidence type="ECO:0000256" key="1">
    <source>
        <dbReference type="ARBA" id="ARBA00012513"/>
    </source>
</evidence>
<comment type="caution">
    <text evidence="10">The sequence shown here is derived from an EMBL/GenBank/DDBJ whole genome shotgun (WGS) entry which is preliminary data.</text>
</comment>
<dbReference type="GO" id="GO:0004674">
    <property type="term" value="F:protein serine/threonine kinase activity"/>
    <property type="evidence" value="ECO:0007669"/>
    <property type="project" value="UniProtKB-KW"/>
</dbReference>
<gene>
    <name evidence="10" type="ORF">J8273_6421</name>
</gene>
<dbReference type="EC" id="2.7.11.1" evidence="1"/>
<proteinExistence type="predicted"/>
<name>A0A8J6BVQ6_9EUKA</name>
<dbReference type="PANTHER" id="PTHR24363">
    <property type="entry name" value="SERINE/THREONINE PROTEIN KINASE"/>
    <property type="match status" value="1"/>
</dbReference>